<dbReference type="EMBL" id="AUZX01004216">
    <property type="protein sequence ID" value="EQD71455.1"/>
    <property type="molecule type" value="Genomic_DNA"/>
</dbReference>
<dbReference type="AlphaFoldDB" id="T1CQQ1"/>
<name>T1CQQ1_9ZZZZ</name>
<gene>
    <name evidence="1" type="ORF">B1A_05780</name>
</gene>
<accession>T1CQQ1</accession>
<organism evidence="1">
    <name type="scientific">mine drainage metagenome</name>
    <dbReference type="NCBI Taxonomy" id="410659"/>
    <lineage>
        <taxon>unclassified sequences</taxon>
        <taxon>metagenomes</taxon>
        <taxon>ecological metagenomes</taxon>
    </lineage>
</organism>
<feature type="non-terminal residue" evidence="1">
    <location>
        <position position="1"/>
    </location>
</feature>
<protein>
    <submittedName>
        <fullName evidence="1">Uncharacterized protein</fullName>
    </submittedName>
</protein>
<reference evidence="1" key="2">
    <citation type="journal article" date="2014" name="ISME J.">
        <title>Microbial stratification in low pH oxic and suboxic macroscopic growths along an acid mine drainage.</title>
        <authorList>
            <person name="Mendez-Garcia C."/>
            <person name="Mesa V."/>
            <person name="Sprenger R.R."/>
            <person name="Richter M."/>
            <person name="Diez M.S."/>
            <person name="Solano J."/>
            <person name="Bargiela R."/>
            <person name="Golyshina O.V."/>
            <person name="Manteca A."/>
            <person name="Ramos J.L."/>
            <person name="Gallego J.R."/>
            <person name="Llorente I."/>
            <person name="Martins Dos Santos V.A."/>
            <person name="Jensen O.N."/>
            <person name="Pelaez A.I."/>
            <person name="Sanchez J."/>
            <person name="Ferrer M."/>
        </authorList>
    </citation>
    <scope>NUCLEOTIDE SEQUENCE</scope>
</reference>
<comment type="caution">
    <text evidence="1">The sequence shown here is derived from an EMBL/GenBank/DDBJ whole genome shotgun (WGS) entry which is preliminary data.</text>
</comment>
<evidence type="ECO:0000313" key="1">
    <source>
        <dbReference type="EMBL" id="EQD71455.1"/>
    </source>
</evidence>
<reference evidence="1" key="1">
    <citation type="submission" date="2013-08" db="EMBL/GenBank/DDBJ databases">
        <authorList>
            <person name="Mendez C."/>
            <person name="Richter M."/>
            <person name="Ferrer M."/>
            <person name="Sanchez J."/>
        </authorList>
    </citation>
    <scope>NUCLEOTIDE SEQUENCE</scope>
</reference>
<proteinExistence type="predicted"/>
<sequence length="31" mass="3707">NDNKTYAVVWQVLQALRSHDDRFDAMVTNWI</sequence>